<gene>
    <name evidence="2" type="ORF">AB4875_00055</name>
</gene>
<dbReference type="NCBIfam" id="TIGR04219">
    <property type="entry name" value="OMP_w_GlyGly"/>
    <property type="match status" value="1"/>
</dbReference>
<comment type="caution">
    <text evidence="2">The sequence shown here is derived from an EMBL/GenBank/DDBJ whole genome shotgun (WGS) entry which is preliminary data.</text>
</comment>
<feature type="signal peptide" evidence="1">
    <location>
        <begin position="1"/>
        <end position="21"/>
    </location>
</feature>
<accession>A0ABV3TQS2</accession>
<sequence>MQKRLIALAILAASASVATQADIVGATAGAYIWKQSWDGNVKAGSDSIDMNDDLGYDDETGKSFFVALEHPVPLLPNIRLQRTDLDISETNQLSRTFTFDGTVYTSTDTVDSTTDLSHTDATLYYEILDNWVNLDVGITVRAFDGEVRLSTTGREGSVDIDVPVPMAYVNARFDLPLTGLYASALANVISYGDNSISDITLGLGYEFGIVGLELGYRNFDVDLEDDDEEAKVTVDGYFLGVVIDI</sequence>
<dbReference type="RefSeq" id="WP_368373982.1">
    <property type="nucleotide sequence ID" value="NZ_JBFRYB010000001.1"/>
</dbReference>
<dbReference type="EMBL" id="JBFRYB010000001">
    <property type="protein sequence ID" value="MEX1663851.1"/>
    <property type="molecule type" value="Genomic_DNA"/>
</dbReference>
<evidence type="ECO:0000313" key="3">
    <source>
        <dbReference type="Proteomes" id="UP001557484"/>
    </source>
</evidence>
<name>A0ABV3TQS2_9GAMM</name>
<protein>
    <submittedName>
        <fullName evidence="2">TIGR04219 family outer membrane beta-barrel protein</fullName>
    </submittedName>
</protein>
<organism evidence="2 3">
    <name type="scientific">Zhongshania arctica</name>
    <dbReference type="NCBI Taxonomy" id="3238302"/>
    <lineage>
        <taxon>Bacteria</taxon>
        <taxon>Pseudomonadati</taxon>
        <taxon>Pseudomonadota</taxon>
        <taxon>Gammaproteobacteria</taxon>
        <taxon>Cellvibrionales</taxon>
        <taxon>Spongiibacteraceae</taxon>
        <taxon>Zhongshania</taxon>
    </lineage>
</organism>
<reference evidence="2 3" key="1">
    <citation type="journal article" date="2011" name="Int. J. Syst. Evol. Microbiol.">
        <title>Zhongshania antarctica gen. nov., sp. nov. and Zhongshania guokunii sp. nov., gammaproteobacteria respectively isolated from coastal attached (fast) ice and surface seawater of the Antarctic.</title>
        <authorList>
            <person name="Li H.J."/>
            <person name="Zhang X.Y."/>
            <person name="Chen C.X."/>
            <person name="Zhang Y.J."/>
            <person name="Gao Z.M."/>
            <person name="Yu Y."/>
            <person name="Chen X.L."/>
            <person name="Chen B."/>
            <person name="Zhang Y.Z."/>
        </authorList>
    </citation>
    <scope>NUCLEOTIDE SEQUENCE [LARGE SCALE GENOMIC DNA]</scope>
    <source>
        <strain evidence="2 3">R06B22</strain>
    </source>
</reference>
<dbReference type="InterPro" id="IPR026387">
    <property type="entry name" value="OMP_w_GlyGly"/>
</dbReference>
<dbReference type="Proteomes" id="UP001557484">
    <property type="component" value="Unassembled WGS sequence"/>
</dbReference>
<evidence type="ECO:0000256" key="1">
    <source>
        <dbReference type="SAM" id="SignalP"/>
    </source>
</evidence>
<evidence type="ECO:0000313" key="2">
    <source>
        <dbReference type="EMBL" id="MEX1663851.1"/>
    </source>
</evidence>
<keyword evidence="3" id="KW-1185">Reference proteome</keyword>
<feature type="chain" id="PRO_5047458705" evidence="1">
    <location>
        <begin position="22"/>
        <end position="245"/>
    </location>
</feature>
<keyword evidence="1" id="KW-0732">Signal</keyword>
<proteinExistence type="predicted"/>